<sequence length="151" mass="15652">MRWRLAFGLGVLSLAAWVVLALAQGGKRSEVYLAELAGQGLKGRAVVLVGSQGGLEVFVYLEGLRPGSGAYANHIHFNRGGNATCKEQNGDQILGLTSLVADANGRAVAYTRLPAASLPGGSTYVNVHANTPTPVGGTLACGDLQATEVRY</sequence>
<accession>A0ABY7RPE5</accession>
<dbReference type="RefSeq" id="WP_083964849.1">
    <property type="nucleotide sequence ID" value="NZ_CP046617.1"/>
</dbReference>
<gene>
    <name evidence="2" type="ORF">GO600_05265</name>
</gene>
<reference evidence="2 3" key="1">
    <citation type="submission" date="2019-12" db="EMBL/GenBank/DDBJ databases">
        <authorList>
            <person name="An T."/>
        </authorList>
    </citation>
    <scope>NUCLEOTIDE SEQUENCE [LARGE SCALE GENOMIC DNA]</scope>
    <source>
        <strain evidence="2 3">JCM 19900</strain>
    </source>
</reference>
<organism evidence="2 3">
    <name type="scientific">Thermus antranikianii</name>
    <dbReference type="NCBI Taxonomy" id="88190"/>
    <lineage>
        <taxon>Bacteria</taxon>
        <taxon>Thermotogati</taxon>
        <taxon>Deinococcota</taxon>
        <taxon>Deinococci</taxon>
        <taxon>Thermales</taxon>
        <taxon>Thermaceae</taxon>
        <taxon>Thermus</taxon>
    </lineage>
</organism>
<keyword evidence="3" id="KW-1185">Reference proteome</keyword>
<evidence type="ECO:0008006" key="4">
    <source>
        <dbReference type="Google" id="ProtNLM"/>
    </source>
</evidence>
<protein>
    <recommendedName>
        <fullName evidence="4">CHRD domain-containing protein</fullName>
    </recommendedName>
</protein>
<comment type="similarity">
    <text evidence="1">Belongs to the Cu-Zn superoxide dismutase family.</text>
</comment>
<evidence type="ECO:0000313" key="3">
    <source>
        <dbReference type="Proteomes" id="UP001317488"/>
    </source>
</evidence>
<dbReference type="EMBL" id="CP046617">
    <property type="protein sequence ID" value="WCM39546.1"/>
    <property type="molecule type" value="Genomic_DNA"/>
</dbReference>
<dbReference type="InterPro" id="IPR036423">
    <property type="entry name" value="SOD-like_Cu/Zn_dom_sf"/>
</dbReference>
<dbReference type="Proteomes" id="UP001317488">
    <property type="component" value="Chromosome"/>
</dbReference>
<dbReference type="SUPFAM" id="SSF49329">
    <property type="entry name" value="Cu,Zn superoxide dismutase-like"/>
    <property type="match status" value="1"/>
</dbReference>
<evidence type="ECO:0000313" key="2">
    <source>
        <dbReference type="EMBL" id="WCM39546.1"/>
    </source>
</evidence>
<name>A0ABY7RPE5_9DEIN</name>
<evidence type="ECO:0000256" key="1">
    <source>
        <dbReference type="ARBA" id="ARBA00010457"/>
    </source>
</evidence>
<proteinExistence type="inferred from homology"/>